<gene>
    <name evidence="2" type="ORF">SETIT_5G439200v2</name>
</gene>
<sequence length="115" mass="11684">MKAAAATLLMALVVAAAVTVVPSGAARPDDSATVGTFGHGHGHVGGRTWRDHHGGNRSPLAGLTECVTVCGSGVTKCMLDCYKPAISFDPLQLPVCLLKCTNDAMVCGSSCATNL</sequence>
<feature type="signal peptide" evidence="1">
    <location>
        <begin position="1"/>
        <end position="26"/>
    </location>
</feature>
<reference evidence="2" key="2">
    <citation type="submission" date="2015-07" db="EMBL/GenBank/DDBJ databases">
        <authorList>
            <person name="Noorani M."/>
        </authorList>
    </citation>
    <scope>NUCLEOTIDE SEQUENCE</scope>
    <source>
        <strain evidence="2">Yugu1</strain>
    </source>
</reference>
<protein>
    <submittedName>
        <fullName evidence="2">Uncharacterized protein</fullName>
    </submittedName>
</protein>
<reference evidence="2" key="1">
    <citation type="journal article" date="2012" name="Nat. Biotechnol.">
        <title>Reference genome sequence of the model plant Setaria.</title>
        <authorList>
            <person name="Bennetzen J.L."/>
            <person name="Schmutz J."/>
            <person name="Wang H."/>
            <person name="Percifield R."/>
            <person name="Hawkins J."/>
            <person name="Pontaroli A.C."/>
            <person name="Estep M."/>
            <person name="Feng L."/>
            <person name="Vaughn J.N."/>
            <person name="Grimwood J."/>
            <person name="Jenkins J."/>
            <person name="Barry K."/>
            <person name="Lindquist E."/>
            <person name="Hellsten U."/>
            <person name="Deshpande S."/>
            <person name="Wang X."/>
            <person name="Wu X."/>
            <person name="Mitros T."/>
            <person name="Triplett J."/>
            <person name="Yang X."/>
            <person name="Ye C.Y."/>
            <person name="Mauro-Herrera M."/>
            <person name="Wang L."/>
            <person name="Li P."/>
            <person name="Sharma M."/>
            <person name="Sharma R."/>
            <person name="Ronald P.C."/>
            <person name="Panaud O."/>
            <person name="Kellogg E.A."/>
            <person name="Brutnell T.P."/>
            <person name="Doust A.N."/>
            <person name="Tuskan G.A."/>
            <person name="Rokhsar D."/>
            <person name="Devos K.M."/>
        </authorList>
    </citation>
    <scope>NUCLEOTIDE SEQUENCE [LARGE SCALE GENOMIC DNA]</scope>
    <source>
        <strain evidence="2">Yugu1</strain>
    </source>
</reference>
<name>A0A368RFB5_SETIT</name>
<accession>A0A368RFB5</accession>
<dbReference type="KEGG" id="sita:101764362"/>
<dbReference type="OrthoDB" id="667692at2759"/>
<dbReference type="AlphaFoldDB" id="A0A368RFB5"/>
<proteinExistence type="predicted"/>
<evidence type="ECO:0000256" key="1">
    <source>
        <dbReference type="SAM" id="SignalP"/>
    </source>
</evidence>
<dbReference type="EMBL" id="CM003532">
    <property type="protein sequence ID" value="RCV28899.1"/>
    <property type="molecule type" value="Genomic_DNA"/>
</dbReference>
<organism evidence="2">
    <name type="scientific">Setaria italica</name>
    <name type="common">Foxtail millet</name>
    <name type="synonym">Panicum italicum</name>
    <dbReference type="NCBI Taxonomy" id="4555"/>
    <lineage>
        <taxon>Eukaryota</taxon>
        <taxon>Viridiplantae</taxon>
        <taxon>Streptophyta</taxon>
        <taxon>Embryophyta</taxon>
        <taxon>Tracheophyta</taxon>
        <taxon>Spermatophyta</taxon>
        <taxon>Magnoliopsida</taxon>
        <taxon>Liliopsida</taxon>
        <taxon>Poales</taxon>
        <taxon>Poaceae</taxon>
        <taxon>PACMAD clade</taxon>
        <taxon>Panicoideae</taxon>
        <taxon>Panicodae</taxon>
        <taxon>Paniceae</taxon>
        <taxon>Cenchrinae</taxon>
        <taxon>Setaria</taxon>
    </lineage>
</organism>
<keyword evidence="1" id="KW-0732">Signal</keyword>
<feature type="chain" id="PRO_5016852931" evidence="1">
    <location>
        <begin position="27"/>
        <end position="115"/>
    </location>
</feature>
<evidence type="ECO:0000313" key="2">
    <source>
        <dbReference type="EMBL" id="RCV28899.1"/>
    </source>
</evidence>